<evidence type="ECO:0000313" key="8">
    <source>
        <dbReference type="EMBL" id="CUQ30413.1"/>
    </source>
</evidence>
<dbReference type="RefSeq" id="WP_005830598.1">
    <property type="nucleotide sequence ID" value="NZ_BQNO01000001.1"/>
</dbReference>
<keyword evidence="6" id="KW-0732">Signal</keyword>
<evidence type="ECO:0000259" key="7">
    <source>
        <dbReference type="Pfam" id="PF00884"/>
    </source>
</evidence>
<name>A0A174MIK8_BACUN</name>
<evidence type="ECO:0000256" key="5">
    <source>
        <dbReference type="PIRSR" id="PIRSR600917-52"/>
    </source>
</evidence>
<evidence type="ECO:0000256" key="4">
    <source>
        <dbReference type="ARBA" id="ARBA00022837"/>
    </source>
</evidence>
<comment type="PTM">
    <text evidence="5">The conversion to 3-oxoalanine (also known as C-formylglycine, FGly), of a serine or cysteine residue in prokaryotes and of a cysteine residue in eukaryotes, is critical for catalytic activity.</text>
</comment>
<keyword evidence="2" id="KW-0479">Metal-binding</keyword>
<gene>
    <name evidence="8" type="primary">atsA_10</name>
    <name evidence="8" type="ORF">ERS852510_03878</name>
    <name evidence="9" type="ORF">GAQ59_12055</name>
</gene>
<dbReference type="InterPro" id="IPR000917">
    <property type="entry name" value="Sulfatase_N"/>
</dbReference>
<evidence type="ECO:0000313" key="10">
    <source>
        <dbReference type="Proteomes" id="UP000095766"/>
    </source>
</evidence>
<dbReference type="AlphaFoldDB" id="A0A174MIK8"/>
<dbReference type="Pfam" id="PF00884">
    <property type="entry name" value="Sulfatase"/>
    <property type="match status" value="1"/>
</dbReference>
<evidence type="ECO:0000313" key="9">
    <source>
        <dbReference type="EMBL" id="KAB4169232.1"/>
    </source>
</evidence>
<dbReference type="Proteomes" id="UP000095766">
    <property type="component" value="Unassembled WGS sequence"/>
</dbReference>
<accession>A0A174MIK8</accession>
<keyword evidence="4" id="KW-0106">Calcium</keyword>
<dbReference type="InterPro" id="IPR024607">
    <property type="entry name" value="Sulfatase_CS"/>
</dbReference>
<reference evidence="9 11" key="2">
    <citation type="journal article" date="2019" name="Nat. Med.">
        <title>A library of human gut bacterial isolates paired with longitudinal multiomics data enables mechanistic microbiome research.</title>
        <authorList>
            <person name="Poyet M."/>
            <person name="Groussin M."/>
            <person name="Gibbons S.M."/>
            <person name="Avila-Pacheco J."/>
            <person name="Jiang X."/>
            <person name="Kearney S.M."/>
            <person name="Perrotta A.R."/>
            <person name="Berdy B."/>
            <person name="Zhao S."/>
            <person name="Lieberman T.D."/>
            <person name="Swanson P.K."/>
            <person name="Smith M."/>
            <person name="Roesemann S."/>
            <person name="Alexander J.E."/>
            <person name="Rich S.A."/>
            <person name="Livny J."/>
            <person name="Vlamakis H."/>
            <person name="Clish C."/>
            <person name="Bullock K."/>
            <person name="Deik A."/>
            <person name="Scott J."/>
            <person name="Pierce K.A."/>
            <person name="Xavier R.J."/>
            <person name="Alm E.J."/>
        </authorList>
    </citation>
    <scope>NUCLEOTIDE SEQUENCE [LARGE SCALE GENOMIC DNA]</scope>
    <source>
        <strain evidence="9 11">BIOML-A27</strain>
    </source>
</reference>
<dbReference type="SUPFAM" id="SSF53649">
    <property type="entry name" value="Alkaline phosphatase-like"/>
    <property type="match status" value="1"/>
</dbReference>
<dbReference type="EMBL" id="WCUG01000009">
    <property type="protein sequence ID" value="KAB4169232.1"/>
    <property type="molecule type" value="Genomic_DNA"/>
</dbReference>
<dbReference type="InterPro" id="IPR017850">
    <property type="entry name" value="Alkaline_phosphatase_core_sf"/>
</dbReference>
<dbReference type="Proteomes" id="UP000433928">
    <property type="component" value="Unassembled WGS sequence"/>
</dbReference>
<dbReference type="GO" id="GO:0016740">
    <property type="term" value="F:transferase activity"/>
    <property type="evidence" value="ECO:0007669"/>
    <property type="project" value="UniProtKB-KW"/>
</dbReference>
<feature type="domain" description="Sulfatase N-terminal" evidence="7">
    <location>
        <begin position="32"/>
        <end position="363"/>
    </location>
</feature>
<dbReference type="EC" id="3.1.6.1" evidence="8"/>
<dbReference type="PROSITE" id="PS00523">
    <property type="entry name" value="SULFATASE_1"/>
    <property type="match status" value="1"/>
</dbReference>
<dbReference type="Gene3D" id="3.30.1120.10">
    <property type="match status" value="1"/>
</dbReference>
<evidence type="ECO:0000313" key="11">
    <source>
        <dbReference type="Proteomes" id="UP000433928"/>
    </source>
</evidence>
<dbReference type="PANTHER" id="PTHR42693">
    <property type="entry name" value="ARYLSULFATASE FAMILY MEMBER"/>
    <property type="match status" value="1"/>
</dbReference>
<dbReference type="GeneID" id="99750029"/>
<sequence>MKVSCTLVSVAALLPFSGSNAGNVQRDKSQRPNIVLVIADDMGWGDVGYQGAVDVSTPNIDALARRGVQFSQGYVSCSISGPSRAGILTGVYQQRFGFYNNLHPWAKIPEGQSTLGEMVRDCGYATGFVGKWHMADSPEQSPNRRGFDQFYGFWSDTHDYYRSTDKPGVELYDFCPLYRNGEIQPPLHESGEYITDCFTREAVEFIDKHASSPFLLCLSYNAVHSPWQVPEHYVNRLEGRRFHHEDRKVFAAMVLALDDGIGRVMESLRKNGLEENTLFILISDNGSPRGQGIECSTGYEYKDRGNTTMSSPGPFRGYKADTYEGGIRVPYIMSWPSELPQGMVYDNPVISLDIFPTVMQAVGGTSRQKYSLDGVSLLPYLKSEWPIDKRPHSTLYWRRDEDFAIRKGDWKLVYNDQGSTRKIQLFDMKDDKEEVYDLSGEYPELADSLLAEFDAWDAALPPCTNQTTWNGRVVVEPKEPQPVSRNFRYKEGYRRKVSEHNRRIYDAKYRRSVIGESFKLPYKGK</sequence>
<comment type="similarity">
    <text evidence="1">Belongs to the sulfatase family.</text>
</comment>
<feature type="modified residue" description="3-oxoalanine (Ser)" evidence="5">
    <location>
        <position position="80"/>
    </location>
</feature>
<feature type="chain" id="PRO_5036008569" evidence="6">
    <location>
        <begin position="22"/>
        <end position="525"/>
    </location>
</feature>
<proteinExistence type="inferred from homology"/>
<dbReference type="PANTHER" id="PTHR42693:SF33">
    <property type="entry name" value="ARYLSULFATASE"/>
    <property type="match status" value="1"/>
</dbReference>
<dbReference type="GO" id="GO:0004065">
    <property type="term" value="F:arylsulfatase activity"/>
    <property type="evidence" value="ECO:0007669"/>
    <property type="project" value="UniProtKB-EC"/>
</dbReference>
<dbReference type="GO" id="GO:0046872">
    <property type="term" value="F:metal ion binding"/>
    <property type="evidence" value="ECO:0007669"/>
    <property type="project" value="UniProtKB-KW"/>
</dbReference>
<reference evidence="8 10" key="1">
    <citation type="submission" date="2015-09" db="EMBL/GenBank/DDBJ databases">
        <authorList>
            <consortium name="Pathogen Informatics"/>
        </authorList>
    </citation>
    <scope>NUCLEOTIDE SEQUENCE [LARGE SCALE GENOMIC DNA]</scope>
    <source>
        <strain evidence="8 10">2789STDY5834898</strain>
    </source>
</reference>
<dbReference type="PROSITE" id="PS00149">
    <property type="entry name" value="SULFATASE_2"/>
    <property type="match status" value="1"/>
</dbReference>
<dbReference type="Gene3D" id="3.40.720.10">
    <property type="entry name" value="Alkaline Phosphatase, subunit A"/>
    <property type="match status" value="1"/>
</dbReference>
<dbReference type="InterPro" id="IPR050738">
    <property type="entry name" value="Sulfatase"/>
</dbReference>
<keyword evidence="9" id="KW-0808">Transferase</keyword>
<dbReference type="EMBL" id="CZAO01000026">
    <property type="protein sequence ID" value="CUQ30413.1"/>
    <property type="molecule type" value="Genomic_DNA"/>
</dbReference>
<evidence type="ECO:0000256" key="2">
    <source>
        <dbReference type="ARBA" id="ARBA00022723"/>
    </source>
</evidence>
<evidence type="ECO:0000256" key="6">
    <source>
        <dbReference type="SAM" id="SignalP"/>
    </source>
</evidence>
<protein>
    <submittedName>
        <fullName evidence="8">Putative exported sulfatase</fullName>
        <ecNumber evidence="8">3.1.6.1</ecNumber>
    </submittedName>
    <submittedName>
        <fullName evidence="9">Sulfatase-like hydrolase/transferase</fullName>
    </submittedName>
</protein>
<evidence type="ECO:0000256" key="1">
    <source>
        <dbReference type="ARBA" id="ARBA00008779"/>
    </source>
</evidence>
<evidence type="ECO:0000256" key="3">
    <source>
        <dbReference type="ARBA" id="ARBA00022801"/>
    </source>
</evidence>
<feature type="signal peptide" evidence="6">
    <location>
        <begin position="1"/>
        <end position="21"/>
    </location>
</feature>
<organism evidence="8 10">
    <name type="scientific">Bacteroides uniformis</name>
    <dbReference type="NCBI Taxonomy" id="820"/>
    <lineage>
        <taxon>Bacteria</taxon>
        <taxon>Pseudomonadati</taxon>
        <taxon>Bacteroidota</taxon>
        <taxon>Bacteroidia</taxon>
        <taxon>Bacteroidales</taxon>
        <taxon>Bacteroidaceae</taxon>
        <taxon>Bacteroides</taxon>
    </lineage>
</organism>
<keyword evidence="3 8" id="KW-0378">Hydrolase</keyword>